<dbReference type="InterPro" id="IPR001480">
    <property type="entry name" value="Bulb-type_lectin_dom"/>
</dbReference>
<dbReference type="PROSITE" id="PS50927">
    <property type="entry name" value="BULB_LECTIN"/>
    <property type="match status" value="1"/>
</dbReference>
<dbReference type="Gene3D" id="2.90.10.10">
    <property type="entry name" value="Bulb-type lectin domain"/>
    <property type="match status" value="1"/>
</dbReference>
<keyword evidence="3" id="KW-1185">Reference proteome</keyword>
<protein>
    <recommendedName>
        <fullName evidence="1">Bulb-type lectin domain-containing protein</fullName>
    </recommendedName>
</protein>
<evidence type="ECO:0000259" key="1">
    <source>
        <dbReference type="PROSITE" id="PS50927"/>
    </source>
</evidence>
<comment type="caution">
    <text evidence="2">The sequence shown here is derived from an EMBL/GenBank/DDBJ whole genome shotgun (WGS) entry which is preliminary data.</text>
</comment>
<dbReference type="AlphaFoldDB" id="A0A9W6KUW1"/>
<accession>A0A9W6KUW1</accession>
<dbReference type="SUPFAM" id="SSF51110">
    <property type="entry name" value="alpha-D-mannose-specific plant lectins"/>
    <property type="match status" value="1"/>
</dbReference>
<dbReference type="EMBL" id="BSFP01000086">
    <property type="protein sequence ID" value="GLL07129.1"/>
    <property type="molecule type" value="Genomic_DNA"/>
</dbReference>
<proteinExistence type="predicted"/>
<feature type="domain" description="Bulb-type lectin" evidence="1">
    <location>
        <begin position="1"/>
        <end position="52"/>
    </location>
</feature>
<gene>
    <name evidence="2" type="ORF">GCM10017581_088810</name>
</gene>
<evidence type="ECO:0000313" key="3">
    <source>
        <dbReference type="Proteomes" id="UP001143480"/>
    </source>
</evidence>
<evidence type="ECO:0000313" key="2">
    <source>
        <dbReference type="EMBL" id="GLL07129.1"/>
    </source>
</evidence>
<dbReference type="InterPro" id="IPR036426">
    <property type="entry name" value="Bulb-type_lectin_dom_sf"/>
</dbReference>
<dbReference type="Proteomes" id="UP001143480">
    <property type="component" value="Unassembled WGS sequence"/>
</dbReference>
<organism evidence="2 3">
    <name type="scientific">Dactylosporangium matsuzakiense</name>
    <dbReference type="NCBI Taxonomy" id="53360"/>
    <lineage>
        <taxon>Bacteria</taxon>
        <taxon>Bacillati</taxon>
        <taxon>Actinomycetota</taxon>
        <taxon>Actinomycetes</taxon>
        <taxon>Micromonosporales</taxon>
        <taxon>Micromonosporaceae</taxon>
        <taxon>Dactylosporangium</taxon>
    </lineage>
</organism>
<reference evidence="2" key="2">
    <citation type="submission" date="2023-01" db="EMBL/GenBank/DDBJ databases">
        <authorList>
            <person name="Sun Q."/>
            <person name="Evtushenko L."/>
        </authorList>
    </citation>
    <scope>NUCLEOTIDE SEQUENCE</scope>
    <source>
        <strain evidence="2">VKM Ac-1321</strain>
    </source>
</reference>
<reference evidence="2" key="1">
    <citation type="journal article" date="2014" name="Int. J. Syst. Evol. Microbiol.">
        <title>Complete genome sequence of Corynebacterium casei LMG S-19264T (=DSM 44701T), isolated from a smear-ripened cheese.</title>
        <authorList>
            <consortium name="US DOE Joint Genome Institute (JGI-PGF)"/>
            <person name="Walter F."/>
            <person name="Albersmeier A."/>
            <person name="Kalinowski J."/>
            <person name="Ruckert C."/>
        </authorList>
    </citation>
    <scope>NUCLEOTIDE SEQUENCE</scope>
    <source>
        <strain evidence="2">VKM Ac-1321</strain>
    </source>
</reference>
<name>A0A9W6KUW1_9ACTN</name>
<sequence>MFYTGANAPAWSTGTWSAGPASLYVRNDGNVVLYRKSDGAPVWSTNTRRYGS</sequence>